<dbReference type="PROSITE" id="PS50005">
    <property type="entry name" value="TPR"/>
    <property type="match status" value="2"/>
</dbReference>
<dbReference type="InterPro" id="IPR019734">
    <property type="entry name" value="TPR_rpt"/>
</dbReference>
<evidence type="ECO:0000256" key="2">
    <source>
        <dbReference type="ARBA" id="ARBA00022803"/>
    </source>
</evidence>
<dbReference type="KEGG" id="chya:V22_29150"/>
<feature type="repeat" description="TPR" evidence="3">
    <location>
        <begin position="443"/>
        <end position="476"/>
    </location>
</feature>
<dbReference type="InterPro" id="IPR011990">
    <property type="entry name" value="TPR-like_helical_dom_sf"/>
</dbReference>
<dbReference type="Gene3D" id="1.25.40.10">
    <property type="entry name" value="Tetratricopeptide repeat domain"/>
    <property type="match status" value="3"/>
</dbReference>
<evidence type="ECO:0000256" key="1">
    <source>
        <dbReference type="ARBA" id="ARBA00022737"/>
    </source>
</evidence>
<name>A0A517TBB7_9PLAN</name>
<dbReference type="EMBL" id="CP036316">
    <property type="protein sequence ID" value="QDT65656.1"/>
    <property type="molecule type" value="Genomic_DNA"/>
</dbReference>
<evidence type="ECO:0000256" key="3">
    <source>
        <dbReference type="PROSITE-ProRule" id="PRU00339"/>
    </source>
</evidence>
<keyword evidence="1" id="KW-0677">Repeat</keyword>
<reference evidence="4 5" key="1">
    <citation type="submission" date="2019-02" db="EMBL/GenBank/DDBJ databases">
        <title>Deep-cultivation of Planctomycetes and their phenomic and genomic characterization uncovers novel biology.</title>
        <authorList>
            <person name="Wiegand S."/>
            <person name="Jogler M."/>
            <person name="Boedeker C."/>
            <person name="Pinto D."/>
            <person name="Vollmers J."/>
            <person name="Rivas-Marin E."/>
            <person name="Kohn T."/>
            <person name="Peeters S.H."/>
            <person name="Heuer A."/>
            <person name="Rast P."/>
            <person name="Oberbeckmann S."/>
            <person name="Bunk B."/>
            <person name="Jeske O."/>
            <person name="Meyerdierks A."/>
            <person name="Storesund J.E."/>
            <person name="Kallscheuer N."/>
            <person name="Luecker S."/>
            <person name="Lage O.M."/>
            <person name="Pohl T."/>
            <person name="Merkel B.J."/>
            <person name="Hornburger P."/>
            <person name="Mueller R.-W."/>
            <person name="Bruemmer F."/>
            <person name="Labrenz M."/>
            <person name="Spormann A.M."/>
            <person name="Op den Camp H."/>
            <person name="Overmann J."/>
            <person name="Amann R."/>
            <person name="Jetten M.S.M."/>
            <person name="Mascher T."/>
            <person name="Medema M.H."/>
            <person name="Devos D.P."/>
            <person name="Kaster A.-K."/>
            <person name="Ovreas L."/>
            <person name="Rohde M."/>
            <person name="Galperin M.Y."/>
            <person name="Jogler C."/>
        </authorList>
    </citation>
    <scope>NUCLEOTIDE SEQUENCE [LARGE SCALE GENOMIC DNA]</scope>
    <source>
        <strain evidence="4 5">V22</strain>
    </source>
</reference>
<proteinExistence type="predicted"/>
<dbReference type="SUPFAM" id="SSF48452">
    <property type="entry name" value="TPR-like"/>
    <property type="match status" value="2"/>
</dbReference>
<evidence type="ECO:0000313" key="4">
    <source>
        <dbReference type="EMBL" id="QDT65656.1"/>
    </source>
</evidence>
<accession>A0A517TBB7</accession>
<feature type="repeat" description="TPR" evidence="3">
    <location>
        <begin position="701"/>
        <end position="734"/>
    </location>
</feature>
<evidence type="ECO:0000313" key="5">
    <source>
        <dbReference type="Proteomes" id="UP000319976"/>
    </source>
</evidence>
<dbReference type="PANTHER" id="PTHR45586">
    <property type="entry name" value="TPR REPEAT-CONTAINING PROTEIN PA4667"/>
    <property type="match status" value="1"/>
</dbReference>
<organism evidence="4 5">
    <name type="scientific">Calycomorphotria hydatis</name>
    <dbReference type="NCBI Taxonomy" id="2528027"/>
    <lineage>
        <taxon>Bacteria</taxon>
        <taxon>Pseudomonadati</taxon>
        <taxon>Planctomycetota</taxon>
        <taxon>Planctomycetia</taxon>
        <taxon>Planctomycetales</taxon>
        <taxon>Planctomycetaceae</taxon>
        <taxon>Calycomorphotria</taxon>
    </lineage>
</organism>
<protein>
    <submittedName>
        <fullName evidence="4">Tetratricopeptide repeat protein</fullName>
    </submittedName>
</protein>
<dbReference type="SMART" id="SM00028">
    <property type="entry name" value="TPR"/>
    <property type="match status" value="5"/>
</dbReference>
<keyword evidence="5" id="KW-1185">Reference proteome</keyword>
<sequence length="802" mass="90612">MILIFGSLLVSAVAMVWVSVSEKKATPQERLATALKLIDDSENRRSWIVADRIAQDLDKLNYRHPEFGGATEFIQGISAYREAQIAQGLPSERLYREAVKFLKQSELQALTETRVTEWQGALGWSLFSLGKYVEAEPYLTEVINSSDDSDVVEPRLIRALIELRLSYGHRRPDNETLMLGRRLVELTSDDTEEHDAALLLLSRLQFAANLRVEAKESLAKVSKDNSSAVAIESARLDMAEGDYQSALEKLIPIAEEISLEQTFVRQANYLAGLAQSAFGDQDAAISILDRGATQFPETEEGIASALTVARFLQEAGRNEEALTWFRTGLGWVGRTEDFRNRWLSLDTVRSILRDSWEFWINKEDYEDAIALAMVSSGVMGDLTGHELVARAHRQAAESAEDHAAQLPASEQAATIPARRHRWQQSGRAYRTYANILTDHESQATALWMSAEDFRKAGEFEQAYSILSKFLELDPEGLTASGLLARGEILMDLDRFEDASVDFLKIMENFRTDPVYFAARLMYGQCLVEQEKLDEAEQVWQNLLTSDNLTPDAAEWRSSLFSLGRLLHRRGEILAAAEFRSDQPTQDEQTPGQADSVQAAMKRQADTWDRAVSALREFLLRYPKDERISEARVLGATALRKRAALARKRLMTAETDNLRTELKRQSKQLLEEAAQEMETVKRNLIPVEDRDQLSAHGRELVRTATFELGHMYSEAGLTQEAIDAYTSATNRYPDDPRVLLCFIRMADAYRAQKQELNARSVLEQAKVVLKRMPEESFDPARTTLSRVEWENWLARAAVGSERL</sequence>
<dbReference type="AlphaFoldDB" id="A0A517TBB7"/>
<gene>
    <name evidence="4" type="ORF">V22_29150</name>
</gene>
<dbReference type="Proteomes" id="UP000319976">
    <property type="component" value="Chromosome"/>
</dbReference>
<dbReference type="InterPro" id="IPR051012">
    <property type="entry name" value="CellSynth/LPSAsmb/PSIAsmb"/>
</dbReference>
<dbReference type="PANTHER" id="PTHR45586:SF1">
    <property type="entry name" value="LIPOPOLYSACCHARIDE ASSEMBLY PROTEIN B"/>
    <property type="match status" value="1"/>
</dbReference>
<keyword evidence="2 3" id="KW-0802">TPR repeat</keyword>